<feature type="signal peptide" evidence="1">
    <location>
        <begin position="1"/>
        <end position="19"/>
    </location>
</feature>
<evidence type="ECO:0000313" key="4">
    <source>
        <dbReference type="EMBL" id="MDN4164568.1"/>
    </source>
</evidence>
<dbReference type="Pfam" id="PF17899">
    <property type="entry name" value="Peptidase_M61_N"/>
    <property type="match status" value="1"/>
</dbReference>
<keyword evidence="1" id="KW-0732">Signal</keyword>
<feature type="chain" id="PRO_5046587884" evidence="1">
    <location>
        <begin position="20"/>
        <end position="596"/>
    </location>
</feature>
<dbReference type="EMBL" id="JAUHJS010000002">
    <property type="protein sequence ID" value="MDN4164568.1"/>
    <property type="molecule type" value="Genomic_DNA"/>
</dbReference>
<organism evidence="4 5">
    <name type="scientific">Shiella aurantiaca</name>
    <dbReference type="NCBI Taxonomy" id="3058365"/>
    <lineage>
        <taxon>Bacteria</taxon>
        <taxon>Pseudomonadati</taxon>
        <taxon>Bacteroidota</taxon>
        <taxon>Cytophagia</taxon>
        <taxon>Cytophagales</taxon>
        <taxon>Shiellaceae</taxon>
        <taxon>Shiella</taxon>
    </lineage>
</organism>
<evidence type="ECO:0000256" key="1">
    <source>
        <dbReference type="SAM" id="SignalP"/>
    </source>
</evidence>
<dbReference type="RefSeq" id="WP_320003096.1">
    <property type="nucleotide sequence ID" value="NZ_JAUHJS010000002.1"/>
</dbReference>
<dbReference type="InterPro" id="IPR027268">
    <property type="entry name" value="Peptidase_M4/M1_CTD_sf"/>
</dbReference>
<dbReference type="SUPFAM" id="SSF55486">
    <property type="entry name" value="Metalloproteases ('zincins'), catalytic domain"/>
    <property type="match status" value="1"/>
</dbReference>
<dbReference type="InterPro" id="IPR036034">
    <property type="entry name" value="PDZ_sf"/>
</dbReference>
<protein>
    <submittedName>
        <fullName evidence="4">Peptidase</fullName>
    </submittedName>
</protein>
<dbReference type="Pfam" id="PF05299">
    <property type="entry name" value="Peptidase_M61"/>
    <property type="match status" value="1"/>
</dbReference>
<evidence type="ECO:0000259" key="2">
    <source>
        <dbReference type="Pfam" id="PF05299"/>
    </source>
</evidence>
<dbReference type="Gene3D" id="2.30.42.10">
    <property type="match status" value="1"/>
</dbReference>
<accession>A0ABT8F2P2</accession>
<name>A0ABT8F2P2_9BACT</name>
<dbReference type="SUPFAM" id="SSF50156">
    <property type="entry name" value="PDZ domain-like"/>
    <property type="match status" value="1"/>
</dbReference>
<reference evidence="4" key="1">
    <citation type="submission" date="2023-06" db="EMBL/GenBank/DDBJ databases">
        <title>Cytophagales bacterium Strain LB-30, isolated from soil.</title>
        <authorList>
            <person name="Liu B."/>
        </authorList>
    </citation>
    <scope>NUCLEOTIDE SEQUENCE</scope>
    <source>
        <strain evidence="4">LB-30</strain>
    </source>
</reference>
<dbReference type="InterPro" id="IPR007963">
    <property type="entry name" value="Peptidase_M61_catalytic"/>
</dbReference>
<feature type="domain" description="Peptidase M61 N-terminal" evidence="3">
    <location>
        <begin position="27"/>
        <end position="198"/>
    </location>
</feature>
<dbReference type="InterPro" id="IPR040756">
    <property type="entry name" value="Peptidase_M61_N"/>
</dbReference>
<evidence type="ECO:0000313" key="5">
    <source>
        <dbReference type="Proteomes" id="UP001168552"/>
    </source>
</evidence>
<feature type="domain" description="Peptidase M61 catalytic" evidence="2">
    <location>
        <begin position="289"/>
        <end position="360"/>
    </location>
</feature>
<dbReference type="Proteomes" id="UP001168552">
    <property type="component" value="Unassembled WGS sequence"/>
</dbReference>
<sequence>MKKHLLTGLSLLWAMVALAGGTKPVTFTIDMTGPSTDTFLIEVLVHKLSEENKVFQFASTAPGTYQIMDIGRFVSNFKAYDKKGKAIEVKQLSVNQFELAQPSKVARITYAVAETFDTQVKENMIYRMAGSSLEKDHALINTHCMLGYFHGMQEADMLIGLKYPAEWKVGTPLSQDKNGFYMASDFDFAVDSPILLGRLTEANLDVEGKKIEVYTYSKTDMIKSSDLMGAMKDIFVAANTFVKGFPIDRYVLLFHFEDQGWGAWEHSYSSEYVLKEEPFTPEKAASVNSIAAHEIFHMVTPLNIHSEIIEQFNFVTPTPSQHLWLYEGITEWASDLMQLRAGLTTTEEFLAQVREKILVDERFDASYSLVKLALTSYTPEGQRQYSNIYYRGSLVPTLLDILLLEKSNGTRGLREVILELTKKYGPEKAFSEKDFFDEFVAMTYPEVGEFMDMYVKNANPLPMAEYFAKLGISFHLEKTLDEMVADRGHGLDYNGTNIYVANAEKRSIQEGLVLGDIVLKINDIEAIAANFGKIVPILQGTKNGDTLNYVVKRGEEEVALALSVGEKKKVEKYLFTVDENPSDAQKALREAWLKNL</sequence>
<dbReference type="Gene3D" id="1.10.390.10">
    <property type="entry name" value="Neutral Protease Domain 2"/>
    <property type="match status" value="1"/>
</dbReference>
<dbReference type="Gene3D" id="2.60.40.3650">
    <property type="match status" value="1"/>
</dbReference>
<evidence type="ECO:0000259" key="3">
    <source>
        <dbReference type="Pfam" id="PF17899"/>
    </source>
</evidence>
<proteinExistence type="predicted"/>
<comment type="caution">
    <text evidence="4">The sequence shown here is derived from an EMBL/GenBank/DDBJ whole genome shotgun (WGS) entry which is preliminary data.</text>
</comment>
<gene>
    <name evidence="4" type="ORF">QWY31_03590</name>
</gene>
<keyword evidence="5" id="KW-1185">Reference proteome</keyword>